<keyword evidence="3" id="KW-1185">Reference proteome</keyword>
<dbReference type="AlphaFoldDB" id="K3W599"/>
<sequence length="191" mass="21404">MEQDKQIDRVLTSWCRIQENGSWFVQGAESMVCLVVLDSCLYTMVFWVLCSSLATCVSLLGLLWPAVVPIVESFHALCSYATVILGFFLVVEWWGYGAYFIDQAYLHSLSLSWKYGPAFLVLIASTLLSTLAARITWHMAITTRSNYAQLHAATPISLDNAATPAATREQQLQECQQQNVDPLQCPPNYQV</sequence>
<reference evidence="3" key="1">
    <citation type="journal article" date="2010" name="Genome Biol.">
        <title>Genome sequence of the necrotrophic plant pathogen Pythium ultimum reveals original pathogenicity mechanisms and effector repertoire.</title>
        <authorList>
            <person name="Levesque C.A."/>
            <person name="Brouwer H."/>
            <person name="Cano L."/>
            <person name="Hamilton J.P."/>
            <person name="Holt C."/>
            <person name="Huitema E."/>
            <person name="Raffaele S."/>
            <person name="Robideau G.P."/>
            <person name="Thines M."/>
            <person name="Win J."/>
            <person name="Zerillo M.M."/>
            <person name="Beakes G.W."/>
            <person name="Boore J.L."/>
            <person name="Busam D."/>
            <person name="Dumas B."/>
            <person name="Ferriera S."/>
            <person name="Fuerstenberg S.I."/>
            <person name="Gachon C.M."/>
            <person name="Gaulin E."/>
            <person name="Govers F."/>
            <person name="Grenville-Briggs L."/>
            <person name="Horner N."/>
            <person name="Hostetler J."/>
            <person name="Jiang R.H."/>
            <person name="Johnson J."/>
            <person name="Krajaejun T."/>
            <person name="Lin H."/>
            <person name="Meijer H.J."/>
            <person name="Moore B."/>
            <person name="Morris P."/>
            <person name="Phuntmart V."/>
            <person name="Puiu D."/>
            <person name="Shetty J."/>
            <person name="Stajich J.E."/>
            <person name="Tripathy S."/>
            <person name="Wawra S."/>
            <person name="van West P."/>
            <person name="Whitty B.R."/>
            <person name="Coutinho P.M."/>
            <person name="Henrissat B."/>
            <person name="Martin F."/>
            <person name="Thomas P.D."/>
            <person name="Tyler B.M."/>
            <person name="De Vries R.P."/>
            <person name="Kamoun S."/>
            <person name="Yandell M."/>
            <person name="Tisserat N."/>
            <person name="Buell C.R."/>
        </authorList>
    </citation>
    <scope>NUCLEOTIDE SEQUENCE</scope>
    <source>
        <strain evidence="3">DAOM:BR144</strain>
    </source>
</reference>
<name>K3W599_GLOUD</name>
<accession>K3W599</accession>
<feature type="transmembrane region" description="Helical" evidence="1">
    <location>
        <begin position="116"/>
        <end position="137"/>
    </location>
</feature>
<proteinExistence type="predicted"/>
<dbReference type="EMBL" id="GL376636">
    <property type="status" value="NOT_ANNOTATED_CDS"/>
    <property type="molecule type" value="Genomic_DNA"/>
</dbReference>
<evidence type="ECO:0008006" key="4">
    <source>
        <dbReference type="Google" id="ProtNLM"/>
    </source>
</evidence>
<dbReference type="OMA" id="AARITWH"/>
<reference evidence="2" key="3">
    <citation type="submission" date="2015-02" db="UniProtKB">
        <authorList>
            <consortium name="EnsemblProtists"/>
        </authorList>
    </citation>
    <scope>IDENTIFICATION</scope>
    <source>
        <strain evidence="2">DAOM BR144</strain>
    </source>
</reference>
<keyword evidence="1" id="KW-0472">Membrane</keyword>
<dbReference type="InParanoid" id="K3W599"/>
<dbReference type="eggNOG" id="ENOG502STAK">
    <property type="taxonomic scope" value="Eukaryota"/>
</dbReference>
<feature type="transmembrane region" description="Helical" evidence="1">
    <location>
        <begin position="44"/>
        <end position="64"/>
    </location>
</feature>
<reference evidence="3" key="2">
    <citation type="submission" date="2010-04" db="EMBL/GenBank/DDBJ databases">
        <authorList>
            <person name="Buell R."/>
            <person name="Hamilton J."/>
            <person name="Hostetler J."/>
        </authorList>
    </citation>
    <scope>NUCLEOTIDE SEQUENCE [LARGE SCALE GENOMIC DNA]</scope>
    <source>
        <strain evidence="3">DAOM:BR144</strain>
    </source>
</reference>
<feature type="transmembrane region" description="Helical" evidence="1">
    <location>
        <begin position="76"/>
        <end position="96"/>
    </location>
</feature>
<dbReference type="HOGENOM" id="CLU_1424123_0_0_1"/>
<keyword evidence="1" id="KW-1133">Transmembrane helix</keyword>
<keyword evidence="1" id="KW-0812">Transmembrane</keyword>
<dbReference type="VEuPathDB" id="FungiDB:PYU1_G000140"/>
<evidence type="ECO:0000313" key="3">
    <source>
        <dbReference type="Proteomes" id="UP000019132"/>
    </source>
</evidence>
<evidence type="ECO:0000313" key="2">
    <source>
        <dbReference type="EnsemblProtists" id="PYU1_T000140"/>
    </source>
</evidence>
<organism evidence="2 3">
    <name type="scientific">Globisporangium ultimum (strain ATCC 200006 / CBS 805.95 / DAOM BR144)</name>
    <name type="common">Pythium ultimum</name>
    <dbReference type="NCBI Taxonomy" id="431595"/>
    <lineage>
        <taxon>Eukaryota</taxon>
        <taxon>Sar</taxon>
        <taxon>Stramenopiles</taxon>
        <taxon>Oomycota</taxon>
        <taxon>Peronosporomycetes</taxon>
        <taxon>Pythiales</taxon>
        <taxon>Pythiaceae</taxon>
        <taxon>Globisporangium</taxon>
    </lineage>
</organism>
<dbReference type="Proteomes" id="UP000019132">
    <property type="component" value="Unassembled WGS sequence"/>
</dbReference>
<dbReference type="EnsemblProtists" id="PYU1_T000140">
    <property type="protein sequence ID" value="PYU1_T000140"/>
    <property type="gene ID" value="PYU1_G000140"/>
</dbReference>
<protein>
    <recommendedName>
        <fullName evidence="4">Transmembrane protein</fullName>
    </recommendedName>
</protein>
<evidence type="ECO:0000256" key="1">
    <source>
        <dbReference type="SAM" id="Phobius"/>
    </source>
</evidence>